<gene>
    <name evidence="1" type="ORF">KIPB_002096</name>
</gene>
<comment type="caution">
    <text evidence="1">The sequence shown here is derived from an EMBL/GenBank/DDBJ whole genome shotgun (WGS) entry which is preliminary data.</text>
</comment>
<proteinExistence type="predicted"/>
<keyword evidence="2" id="KW-1185">Reference proteome</keyword>
<evidence type="ECO:0000313" key="2">
    <source>
        <dbReference type="Proteomes" id="UP000265618"/>
    </source>
</evidence>
<reference evidence="1 2" key="1">
    <citation type="journal article" date="2018" name="PLoS ONE">
        <title>The draft genome of Kipferlia bialata reveals reductive genome evolution in fornicate parasites.</title>
        <authorList>
            <person name="Tanifuji G."/>
            <person name="Takabayashi S."/>
            <person name="Kume K."/>
            <person name="Takagi M."/>
            <person name="Nakayama T."/>
            <person name="Kamikawa R."/>
            <person name="Inagaki Y."/>
            <person name="Hashimoto T."/>
        </authorList>
    </citation>
    <scope>NUCLEOTIDE SEQUENCE [LARGE SCALE GENOMIC DNA]</scope>
    <source>
        <strain evidence="1">NY0173</strain>
    </source>
</reference>
<protein>
    <submittedName>
        <fullName evidence="1">Uncharacterized protein</fullName>
    </submittedName>
</protein>
<organism evidence="1 2">
    <name type="scientific">Kipferlia bialata</name>
    <dbReference type="NCBI Taxonomy" id="797122"/>
    <lineage>
        <taxon>Eukaryota</taxon>
        <taxon>Metamonada</taxon>
        <taxon>Carpediemonas-like organisms</taxon>
        <taxon>Kipferlia</taxon>
    </lineage>
</organism>
<accession>A0A9K3GEP0</accession>
<name>A0A9K3GEP0_9EUKA</name>
<dbReference type="Proteomes" id="UP000265618">
    <property type="component" value="Unassembled WGS sequence"/>
</dbReference>
<dbReference type="AlphaFoldDB" id="A0A9K3GEP0"/>
<sequence>MQSTVPTVQHEGDIYIHGGDTYDAYLQRHQGQTCVAYDISYINRGLYLSQRALGLLREHNAKYPNENPTELTQKEAKEMEEKERYMGEEWSLETSQETREQHEKWQQECRAEAKMDGRKYRFDPFLGWLVHTLPRGACNSEVEAMIPLRDALTDGRPSEIQIKWLDVPSPWCVNIRSHSGRESVRPNDARRLLMQIAGPVNDPSLTDAERVEAVRRGVAEYREGNPGHSASGY</sequence>
<dbReference type="EMBL" id="BDIP01000325">
    <property type="protein sequence ID" value="GIQ81179.1"/>
    <property type="molecule type" value="Genomic_DNA"/>
</dbReference>
<evidence type="ECO:0000313" key="1">
    <source>
        <dbReference type="EMBL" id="GIQ81179.1"/>
    </source>
</evidence>